<dbReference type="GO" id="GO:0005634">
    <property type="term" value="C:nucleus"/>
    <property type="evidence" value="ECO:0007669"/>
    <property type="project" value="UniProtKB-SubCell"/>
</dbReference>
<feature type="domain" description="Chromo" evidence="4">
    <location>
        <begin position="17"/>
        <end position="75"/>
    </location>
</feature>
<sequence length="202" mass="22512">MSDINLTSSDSTSEDEYEVERIVDHRKVGKKLQYYIKWKDYSDEDNTWESEANVFATSLINEYWTDRGGREGMEAARKGKKLQKSKTTTSKGKQRKLPKAASKLSSSSSSSFSSSSSSYAPSSFTLASKRTRTPDVSQSVDKITEESSQGSVKRARTGSTQGGNDMVINEARTHCTITITYISIKITTRIIRTEINISFSRG</sequence>
<keyword evidence="2" id="KW-0539">Nucleus</keyword>
<gene>
    <name evidence="5" type="ORF">BDA99DRAFT_42793</name>
</gene>
<dbReference type="InterPro" id="IPR016197">
    <property type="entry name" value="Chromo-like_dom_sf"/>
</dbReference>
<dbReference type="InterPro" id="IPR017984">
    <property type="entry name" value="Chromo_dom_subgr"/>
</dbReference>
<accession>A0AAD5K1X5</accession>
<dbReference type="Pfam" id="PF00385">
    <property type="entry name" value="Chromo"/>
    <property type="match status" value="1"/>
</dbReference>
<dbReference type="PROSITE" id="PS50013">
    <property type="entry name" value="CHROMO_2"/>
    <property type="match status" value="1"/>
</dbReference>
<dbReference type="CDD" id="cd00024">
    <property type="entry name" value="CD_CSD"/>
    <property type="match status" value="1"/>
</dbReference>
<evidence type="ECO:0000256" key="3">
    <source>
        <dbReference type="SAM" id="MobiDB-lite"/>
    </source>
</evidence>
<feature type="compositionally biased region" description="Low complexity" evidence="3">
    <location>
        <begin position="99"/>
        <end position="128"/>
    </location>
</feature>
<evidence type="ECO:0000256" key="1">
    <source>
        <dbReference type="ARBA" id="ARBA00004123"/>
    </source>
</evidence>
<protein>
    <recommendedName>
        <fullName evidence="4">Chromo domain-containing protein</fullName>
    </recommendedName>
</protein>
<proteinExistence type="predicted"/>
<evidence type="ECO:0000256" key="2">
    <source>
        <dbReference type="ARBA" id="ARBA00023242"/>
    </source>
</evidence>
<dbReference type="Proteomes" id="UP001209540">
    <property type="component" value="Unassembled WGS sequence"/>
</dbReference>
<dbReference type="InterPro" id="IPR023780">
    <property type="entry name" value="Chromo_domain"/>
</dbReference>
<feature type="region of interest" description="Disordered" evidence="3">
    <location>
        <begin position="72"/>
        <end position="165"/>
    </location>
</feature>
<dbReference type="SUPFAM" id="SSF54160">
    <property type="entry name" value="Chromo domain-like"/>
    <property type="match status" value="1"/>
</dbReference>
<dbReference type="InterPro" id="IPR023779">
    <property type="entry name" value="Chromodomain_CS"/>
</dbReference>
<dbReference type="Gene3D" id="2.40.50.40">
    <property type="match status" value="1"/>
</dbReference>
<dbReference type="SMART" id="SM00298">
    <property type="entry name" value="CHROMO"/>
    <property type="match status" value="1"/>
</dbReference>
<dbReference type="InterPro" id="IPR051219">
    <property type="entry name" value="Heterochromatin_chromo-domain"/>
</dbReference>
<reference evidence="5" key="1">
    <citation type="journal article" date="2022" name="IScience">
        <title>Evolution of zygomycete secretomes and the origins of terrestrial fungal ecologies.</title>
        <authorList>
            <person name="Chang Y."/>
            <person name="Wang Y."/>
            <person name="Mondo S."/>
            <person name="Ahrendt S."/>
            <person name="Andreopoulos W."/>
            <person name="Barry K."/>
            <person name="Beard J."/>
            <person name="Benny G.L."/>
            <person name="Blankenship S."/>
            <person name="Bonito G."/>
            <person name="Cuomo C."/>
            <person name="Desiro A."/>
            <person name="Gervers K.A."/>
            <person name="Hundley H."/>
            <person name="Kuo A."/>
            <person name="LaButti K."/>
            <person name="Lang B.F."/>
            <person name="Lipzen A."/>
            <person name="O'Donnell K."/>
            <person name="Pangilinan J."/>
            <person name="Reynolds N."/>
            <person name="Sandor L."/>
            <person name="Smith M.E."/>
            <person name="Tsang A."/>
            <person name="Grigoriev I.V."/>
            <person name="Stajich J.E."/>
            <person name="Spatafora J.W."/>
        </authorList>
    </citation>
    <scope>NUCLEOTIDE SEQUENCE</scope>
    <source>
        <strain evidence="5">RSA 2281</strain>
    </source>
</reference>
<comment type="caution">
    <text evidence="5">The sequence shown here is derived from an EMBL/GenBank/DDBJ whole genome shotgun (WGS) entry which is preliminary data.</text>
</comment>
<dbReference type="AlphaFoldDB" id="A0AAD5K1X5"/>
<name>A0AAD5K1X5_9FUNG</name>
<keyword evidence="6" id="KW-1185">Reference proteome</keyword>
<organism evidence="5 6">
    <name type="scientific">Phascolomyces articulosus</name>
    <dbReference type="NCBI Taxonomy" id="60185"/>
    <lineage>
        <taxon>Eukaryota</taxon>
        <taxon>Fungi</taxon>
        <taxon>Fungi incertae sedis</taxon>
        <taxon>Mucoromycota</taxon>
        <taxon>Mucoromycotina</taxon>
        <taxon>Mucoromycetes</taxon>
        <taxon>Mucorales</taxon>
        <taxon>Lichtheimiaceae</taxon>
        <taxon>Phascolomyces</taxon>
    </lineage>
</organism>
<evidence type="ECO:0000313" key="5">
    <source>
        <dbReference type="EMBL" id="KAI9265112.1"/>
    </source>
</evidence>
<dbReference type="InterPro" id="IPR000953">
    <property type="entry name" value="Chromo/chromo_shadow_dom"/>
</dbReference>
<dbReference type="EMBL" id="JAIXMP010000011">
    <property type="protein sequence ID" value="KAI9265112.1"/>
    <property type="molecule type" value="Genomic_DNA"/>
</dbReference>
<feature type="region of interest" description="Disordered" evidence="3">
    <location>
        <begin position="1"/>
        <end position="20"/>
    </location>
</feature>
<dbReference type="PROSITE" id="PS00598">
    <property type="entry name" value="CHROMO_1"/>
    <property type="match status" value="1"/>
</dbReference>
<feature type="compositionally biased region" description="Polar residues" evidence="3">
    <location>
        <begin position="134"/>
        <end position="163"/>
    </location>
</feature>
<evidence type="ECO:0000313" key="6">
    <source>
        <dbReference type="Proteomes" id="UP001209540"/>
    </source>
</evidence>
<evidence type="ECO:0000259" key="4">
    <source>
        <dbReference type="PROSITE" id="PS50013"/>
    </source>
</evidence>
<dbReference type="PANTHER" id="PTHR22812">
    <property type="entry name" value="CHROMOBOX PROTEIN"/>
    <property type="match status" value="1"/>
</dbReference>
<reference evidence="5" key="2">
    <citation type="submission" date="2023-02" db="EMBL/GenBank/DDBJ databases">
        <authorList>
            <consortium name="DOE Joint Genome Institute"/>
            <person name="Mondo S.J."/>
            <person name="Chang Y."/>
            <person name="Wang Y."/>
            <person name="Ahrendt S."/>
            <person name="Andreopoulos W."/>
            <person name="Barry K."/>
            <person name="Beard J."/>
            <person name="Benny G.L."/>
            <person name="Blankenship S."/>
            <person name="Bonito G."/>
            <person name="Cuomo C."/>
            <person name="Desiro A."/>
            <person name="Gervers K.A."/>
            <person name="Hundley H."/>
            <person name="Kuo A."/>
            <person name="LaButti K."/>
            <person name="Lang B.F."/>
            <person name="Lipzen A."/>
            <person name="O'Donnell K."/>
            <person name="Pangilinan J."/>
            <person name="Reynolds N."/>
            <person name="Sandor L."/>
            <person name="Smith M.W."/>
            <person name="Tsang A."/>
            <person name="Grigoriev I.V."/>
            <person name="Stajich J.E."/>
            <person name="Spatafora J.W."/>
        </authorList>
    </citation>
    <scope>NUCLEOTIDE SEQUENCE</scope>
    <source>
        <strain evidence="5">RSA 2281</strain>
    </source>
</reference>
<dbReference type="PRINTS" id="PR00504">
    <property type="entry name" value="CHROMODOMAIN"/>
</dbReference>
<comment type="subcellular location">
    <subcellularLocation>
        <location evidence="1">Nucleus</location>
    </subcellularLocation>
</comment>